<gene>
    <name evidence="2" type="ORF">POL72_41025</name>
</gene>
<dbReference type="PRINTS" id="PR00114">
    <property type="entry name" value="STPHPHTASE"/>
</dbReference>
<reference evidence="2 3" key="1">
    <citation type="submission" date="2023-01" db="EMBL/GenBank/DDBJ databases">
        <title>Minimal conservation of predation-associated metabolite biosynthetic gene clusters underscores biosynthetic potential of Myxococcota including descriptions for ten novel species: Archangium lansinium sp. nov., Myxococcus landrumus sp. nov., Nannocystis bai.</title>
        <authorList>
            <person name="Ahearne A."/>
            <person name="Stevens C."/>
            <person name="Dowd S."/>
        </authorList>
    </citation>
    <scope>NUCLEOTIDE SEQUENCE [LARGE SCALE GENOMIC DNA]</scope>
    <source>
        <strain evidence="2 3">WIWO2</strain>
    </source>
</reference>
<dbReference type="CDD" id="cd00144">
    <property type="entry name" value="MPP_PPP_family"/>
    <property type="match status" value="1"/>
</dbReference>
<dbReference type="Gene3D" id="3.60.21.10">
    <property type="match status" value="1"/>
</dbReference>
<dbReference type="RefSeq" id="WP_272102301.1">
    <property type="nucleotide sequence ID" value="NZ_JAQNDK010000005.1"/>
</dbReference>
<protein>
    <submittedName>
        <fullName evidence="2">Metallophosphoesterase family protein</fullName>
    </submittedName>
</protein>
<dbReference type="EMBL" id="JAQNDK010000005">
    <property type="protein sequence ID" value="MDC0684177.1"/>
    <property type="molecule type" value="Genomic_DNA"/>
</dbReference>
<dbReference type="PANTHER" id="PTHR11668">
    <property type="entry name" value="SERINE/THREONINE PROTEIN PHOSPHATASE"/>
    <property type="match status" value="1"/>
</dbReference>
<dbReference type="SMART" id="SM00156">
    <property type="entry name" value="PP2Ac"/>
    <property type="match status" value="1"/>
</dbReference>
<organism evidence="2 3">
    <name type="scientific">Sorangium atrum</name>
    <dbReference type="NCBI Taxonomy" id="2995308"/>
    <lineage>
        <taxon>Bacteria</taxon>
        <taxon>Pseudomonadati</taxon>
        <taxon>Myxococcota</taxon>
        <taxon>Polyangia</taxon>
        <taxon>Polyangiales</taxon>
        <taxon>Polyangiaceae</taxon>
        <taxon>Sorangium</taxon>
    </lineage>
</organism>
<feature type="domain" description="Serine/threonine specific protein phosphatases" evidence="1">
    <location>
        <begin position="345"/>
        <end position="350"/>
    </location>
</feature>
<evidence type="ECO:0000313" key="2">
    <source>
        <dbReference type="EMBL" id="MDC0684177.1"/>
    </source>
</evidence>
<dbReference type="InterPro" id="IPR029052">
    <property type="entry name" value="Metallo-depent_PP-like"/>
</dbReference>
<dbReference type="InterPro" id="IPR006186">
    <property type="entry name" value="Ser/Thr-sp_prot-phosphatase"/>
</dbReference>
<keyword evidence="3" id="KW-1185">Reference proteome</keyword>
<dbReference type="PROSITE" id="PS00125">
    <property type="entry name" value="SER_THR_PHOSPHATASE"/>
    <property type="match status" value="1"/>
</dbReference>
<dbReference type="Proteomes" id="UP001217485">
    <property type="component" value="Unassembled WGS sequence"/>
</dbReference>
<evidence type="ECO:0000259" key="1">
    <source>
        <dbReference type="PROSITE" id="PS00125"/>
    </source>
</evidence>
<dbReference type="InterPro" id="IPR004843">
    <property type="entry name" value="Calcineurin-like_PHP"/>
</dbReference>
<accession>A0ABT5CCQ0</accession>
<evidence type="ECO:0000313" key="3">
    <source>
        <dbReference type="Proteomes" id="UP001217485"/>
    </source>
</evidence>
<dbReference type="PANTHER" id="PTHR11668:SF496">
    <property type="entry name" value="SERINE_THREONINE-PROTEIN PHOSPHATASE"/>
    <property type="match status" value="1"/>
</dbReference>
<sequence>MMSFSPDPRVAEQQMHAIIYYLTGFGYIDGELDPTEKSFIRGYIHDLVRQRARDALGGEGQENPDVVGRWTSHFHEVFSEIDHQIQSHFTESVAEGEDPKDFVLSKIKLRCFELLDGFDDDNRKALLATVDELMLADGVVHPNEQRFRDELSSLLSASPIEIDDVDIETIEQGAVVIDPATRKQAREVDHPFFKAFEWDYASDPATFAEQAKVDMDLMRRFEAKLEEQRARGAGRLDGAADFAGFAGQAPFLDGHVYVASPDPAEDVELLVIGDLHGCYSCLKGALMQADFFAKVQAHRDDPAHNPRMMLVFLGDYIDRGRFSYNGILRTVMQLFLAAPDSVFVLRGNHEYYVELNGRVLAPVRPSEAMSSLAAIAPNEVFAAYMRLFEALPNMLVFDRILFVHAGIPRDETIAARWTSVSSLNDPEIRFQMLWSDPSEVDAIPAELQRSTARFPFGKRQFKSFMQKLGCTTLIRGHERVPEGFRVVHDDPDGVLLTLFSAGGKTNDDLPATSNYREVTPMALTIRYKGGVSQLTPFAIEYERYNDPKYNAFFREQLPPLDITADLDNPRP</sequence>
<name>A0ABT5CCQ0_9BACT</name>
<dbReference type="InterPro" id="IPR029024">
    <property type="entry name" value="TerB-like"/>
</dbReference>
<dbReference type="SUPFAM" id="SSF56300">
    <property type="entry name" value="Metallo-dependent phosphatases"/>
    <property type="match status" value="1"/>
</dbReference>
<dbReference type="SUPFAM" id="SSF158682">
    <property type="entry name" value="TerB-like"/>
    <property type="match status" value="1"/>
</dbReference>
<comment type="caution">
    <text evidence="2">The sequence shown here is derived from an EMBL/GenBank/DDBJ whole genome shotgun (WGS) entry which is preliminary data.</text>
</comment>
<dbReference type="InterPro" id="IPR050341">
    <property type="entry name" value="PP1_catalytic_subunit"/>
</dbReference>
<dbReference type="Pfam" id="PF00149">
    <property type="entry name" value="Metallophos"/>
    <property type="match status" value="1"/>
</dbReference>
<proteinExistence type="predicted"/>